<reference evidence="3 4" key="1">
    <citation type="submission" date="2020-12" db="EMBL/GenBank/DDBJ databases">
        <title>Draft genome sequence of the commensal strain Corynebacterium tuberculostearicum MFP09/CIP 102622 isolated from human skin.</title>
        <authorList>
            <person name="Boukerb A.M."/>
            <person name="Janvier X."/>
            <person name="Feuilloley M.G.J."/>
            <person name="Groboillot A."/>
        </authorList>
    </citation>
    <scope>NUCLEOTIDE SEQUENCE [LARGE SCALE GENOMIC DNA]</scope>
    <source>
        <strain evidence="3 4">CIP 102622</strain>
    </source>
</reference>
<proteinExistence type="predicted"/>
<feature type="transmembrane region" description="Helical" evidence="2">
    <location>
        <begin position="12"/>
        <end position="37"/>
    </location>
</feature>
<keyword evidence="2" id="KW-0812">Transmembrane</keyword>
<dbReference type="Pfam" id="PF11209">
    <property type="entry name" value="LmeA"/>
    <property type="match status" value="1"/>
</dbReference>
<sequence>MASKKSAGSLAWKIIIGILVALLVLILLAEFGLRWFIGHQMTSQFNEAAEQEGIQVKEDPSVSFGGSPLLLGLLKGSISQMDMTTPSTLQIDGTDIKGQPASEIHVEDMSTDQENPVAGKLRASTTVPDDYLLASFQKGISEQAGSEKVGNMVVTEINANEQDHVLDVKFAGGLANLSLEPTAHDGKLDIRATEASIFGLELPDQATEAISSALQNGMSDQFVGSDMNVDSVEVLDGELKLTITGTDVPMNDMDKFAGGGNSAGQGGATGNGAPQQDAQKEAA</sequence>
<name>A0A8I1L990_9CORY</name>
<dbReference type="RefSeq" id="WP_005327199.1">
    <property type="nucleotide sequence ID" value="NZ_JAEHFL010000010.1"/>
</dbReference>
<evidence type="ECO:0000256" key="2">
    <source>
        <dbReference type="SAM" id="Phobius"/>
    </source>
</evidence>
<evidence type="ECO:0000313" key="4">
    <source>
        <dbReference type="Proteomes" id="UP000603369"/>
    </source>
</evidence>
<keyword evidence="4" id="KW-1185">Reference proteome</keyword>
<protein>
    <submittedName>
        <fullName evidence="3">DUF2993 domain-containing protein</fullName>
    </submittedName>
</protein>
<dbReference type="Proteomes" id="UP000603369">
    <property type="component" value="Unassembled WGS sequence"/>
</dbReference>
<evidence type="ECO:0000256" key="1">
    <source>
        <dbReference type="SAM" id="MobiDB-lite"/>
    </source>
</evidence>
<evidence type="ECO:0000313" key="3">
    <source>
        <dbReference type="EMBL" id="MBK3428393.1"/>
    </source>
</evidence>
<dbReference type="InterPro" id="IPR021373">
    <property type="entry name" value="DUF2993"/>
</dbReference>
<dbReference type="EMBL" id="JAEHFL010000010">
    <property type="protein sequence ID" value="MBK3428393.1"/>
    <property type="molecule type" value="Genomic_DNA"/>
</dbReference>
<feature type="region of interest" description="Disordered" evidence="1">
    <location>
        <begin position="253"/>
        <end position="283"/>
    </location>
</feature>
<feature type="compositionally biased region" description="Gly residues" evidence="1">
    <location>
        <begin position="257"/>
        <end position="270"/>
    </location>
</feature>
<comment type="caution">
    <text evidence="3">The sequence shown here is derived from an EMBL/GenBank/DDBJ whole genome shotgun (WGS) entry which is preliminary data.</text>
</comment>
<accession>A0A8I1L990</accession>
<keyword evidence="2" id="KW-0472">Membrane</keyword>
<gene>
    <name evidence="3" type="ORF">JDP02_07710</name>
</gene>
<keyword evidence="2" id="KW-1133">Transmembrane helix</keyword>
<dbReference type="AlphaFoldDB" id="A0A8I1L990"/>
<organism evidence="3 4">
    <name type="scientific">Corynebacterium tuberculostearicum</name>
    <dbReference type="NCBI Taxonomy" id="38304"/>
    <lineage>
        <taxon>Bacteria</taxon>
        <taxon>Bacillati</taxon>
        <taxon>Actinomycetota</taxon>
        <taxon>Actinomycetes</taxon>
        <taxon>Mycobacteriales</taxon>
        <taxon>Corynebacteriaceae</taxon>
        <taxon>Corynebacterium</taxon>
    </lineage>
</organism>